<keyword evidence="7 12" id="KW-0235">DNA replication</keyword>
<comment type="subunit">
    <text evidence="12">Binds DNA as homodimer. Interacts with protein E1; this interaction greatly increases E1 DNA-binding activity. Interacts with protein L1; this interaction enhances E2-dependent replication and transcription activation. Interacts with protein L2; this interaction inhibits E2 transcriptional activity but not DNA replication function E2. Interacts with protein E7; this interaction inhibits E7 oncogenic activity. Interacts with host TAF1; this interaction modulates E2-dependent transcriptional regulation. Interacts with host BRD4; this interaction mediates E2 transcriptional activation function. Additionally, the interaction with host BRD4 on mitotic chromosomes mediates tethering of the viral genome. Interacts with host TOPBP1; this interaction is required for optimal viral DNA replication.</text>
</comment>
<dbReference type="InterPro" id="IPR012677">
    <property type="entry name" value="Nucleotide-bd_a/b_plait_sf"/>
</dbReference>
<evidence type="ECO:0000313" key="16">
    <source>
        <dbReference type="EMBL" id="AAX86629.1"/>
    </source>
</evidence>
<dbReference type="Proteomes" id="UP000101403">
    <property type="component" value="Segment"/>
</dbReference>
<feature type="compositionally biased region" description="Low complexity" evidence="13">
    <location>
        <begin position="199"/>
        <end position="218"/>
    </location>
</feature>
<keyword evidence="3 12" id="KW-0678">Repressor</keyword>
<dbReference type="GO" id="GO:0000166">
    <property type="term" value="F:nucleotide binding"/>
    <property type="evidence" value="ECO:0007669"/>
    <property type="project" value="UniProtKB-UniRule"/>
</dbReference>
<evidence type="ECO:0000256" key="5">
    <source>
        <dbReference type="ARBA" id="ARBA00022553"/>
    </source>
</evidence>
<dbReference type="InterPro" id="IPR036050">
    <property type="entry name" value="Regulatory_protein_E2_N"/>
</dbReference>
<evidence type="ECO:0000313" key="17">
    <source>
        <dbReference type="Proteomes" id="UP000101403"/>
    </source>
</evidence>
<dbReference type="InterPro" id="IPR000427">
    <property type="entry name" value="Papillomavirus_E2_C"/>
</dbReference>
<feature type="region of interest" description="DNA-binding domain" evidence="12">
    <location>
        <begin position="296"/>
        <end position="380"/>
    </location>
</feature>
<evidence type="ECO:0000256" key="11">
    <source>
        <dbReference type="ARBA" id="ARBA00023163"/>
    </source>
</evidence>
<accession>I6LEJ9</accession>
<comment type="function">
    <text evidence="12">Plays a role in the initiation of viral DNA replication. A dimer of E2 interacts with a dimer of E1 in order to improve specificity of E1 DNA binding activity. Once the complex recognizes and binds DNA at specific sites, the E2 dimer is removed from DNA. E2 also regulates viral transcription through binding to the E2RE response element (5'-ACCNNNNNNGGT-3') present in multiple copies in the regulatory regions of the viral genome. Activates or represses transcription depending on E2RE's position with regards to proximal promoter elements including the TATA-box. Repression occurs by sterically hindering the assembly of the transcription initiation complex.</text>
</comment>
<dbReference type="Pfam" id="PF00511">
    <property type="entry name" value="PPV_E2_C"/>
    <property type="match status" value="1"/>
</dbReference>
<dbReference type="SUPFAM" id="SSF54957">
    <property type="entry name" value="Viral DNA-binding domain"/>
    <property type="match status" value="1"/>
</dbReference>
<dbReference type="GO" id="GO:0003700">
    <property type="term" value="F:DNA-binding transcription factor activity"/>
    <property type="evidence" value="ECO:0007669"/>
    <property type="project" value="UniProtKB-UniRule"/>
</dbReference>
<keyword evidence="8 12" id="KW-0805">Transcription regulation</keyword>
<evidence type="ECO:0000256" key="10">
    <source>
        <dbReference type="ARBA" id="ARBA00023159"/>
    </source>
</evidence>
<dbReference type="Pfam" id="PF00508">
    <property type="entry name" value="PPV_E2_N"/>
    <property type="match status" value="1"/>
</dbReference>
<keyword evidence="12" id="KW-1017">Isopeptide bond</keyword>
<evidence type="ECO:0000256" key="6">
    <source>
        <dbReference type="ARBA" id="ARBA00022562"/>
    </source>
</evidence>
<keyword evidence="11 12" id="KW-0804">Transcription</keyword>
<keyword evidence="6 12" id="KW-1048">Host nucleus</keyword>
<dbReference type="InterPro" id="IPR033668">
    <property type="entry name" value="Reg_prot_E2"/>
</dbReference>
<dbReference type="SUPFAM" id="SSF51332">
    <property type="entry name" value="E2 regulatory, transactivation domain"/>
    <property type="match status" value="1"/>
</dbReference>
<dbReference type="GO" id="GO:0042025">
    <property type="term" value="C:host cell nucleus"/>
    <property type="evidence" value="ECO:0007669"/>
    <property type="project" value="UniProtKB-SubCell"/>
</dbReference>
<dbReference type="GO" id="GO:0006260">
    <property type="term" value="P:DNA replication"/>
    <property type="evidence" value="ECO:0007669"/>
    <property type="project" value="UniProtKB-KW"/>
</dbReference>
<dbReference type="InterPro" id="IPR035975">
    <property type="entry name" value="E2/EBNA1_C_sf"/>
</dbReference>
<dbReference type="EMBL" id="AY904724">
    <property type="protein sequence ID" value="AAX86629.1"/>
    <property type="molecule type" value="Genomic_DNA"/>
</dbReference>
<dbReference type="Gene3D" id="1.10.287.30">
    <property type="entry name" value="E2 (early) protein, N terminal domain, subdomain 1"/>
    <property type="match status" value="1"/>
</dbReference>
<evidence type="ECO:0000256" key="9">
    <source>
        <dbReference type="ARBA" id="ARBA00023125"/>
    </source>
</evidence>
<dbReference type="GO" id="GO:0003677">
    <property type="term" value="F:DNA binding"/>
    <property type="evidence" value="ECO:0007669"/>
    <property type="project" value="UniProtKB-UniRule"/>
</dbReference>
<dbReference type="Gene3D" id="2.170.200.10">
    <property type="entry name" value="Papillomavirus E2 early protein domain"/>
    <property type="match status" value="1"/>
</dbReference>
<feature type="region of interest" description="Disordered" evidence="13">
    <location>
        <begin position="199"/>
        <end position="282"/>
    </location>
</feature>
<feature type="domain" description="Papillomavirus E2 C-terminal" evidence="15">
    <location>
        <begin position="298"/>
        <end position="377"/>
    </location>
</feature>
<evidence type="ECO:0000256" key="7">
    <source>
        <dbReference type="ARBA" id="ARBA00022705"/>
    </source>
</evidence>
<evidence type="ECO:0000259" key="14">
    <source>
        <dbReference type="Pfam" id="PF00508"/>
    </source>
</evidence>
<comment type="similarity">
    <text evidence="12">Belongs to the papillomaviridae E2 protein family.</text>
</comment>
<comment type="similarity">
    <text evidence="2">Belongs to the papillomaviridae E8^E2C protein family.</text>
</comment>
<keyword evidence="5 12" id="KW-0597">Phosphoprotein</keyword>
<keyword evidence="9 12" id="KW-0238">DNA-binding</keyword>
<dbReference type="InterPro" id="IPR042504">
    <property type="entry name" value="Regulatory_protein_E2_N_2"/>
</dbReference>
<reference evidence="16 17" key="1">
    <citation type="journal article" date="2007" name="Genome Biol.">
        <title>Ancient papillomavirus-host co-speciation in Felidae.</title>
        <authorList>
            <person name="Rector A."/>
            <person name="Lemey P."/>
            <person name="Tachezy R."/>
            <person name="Mostmans S."/>
            <person name="Ghim S.J."/>
            <person name="Van Doorslaer K."/>
            <person name="Roelke M."/>
            <person name="Bush M."/>
            <person name="Montali R.J."/>
            <person name="Joslin J."/>
            <person name="Burk R.D."/>
            <person name="Jenson A.B."/>
            <person name="Sundberg J.P."/>
            <person name="Shapiro B."/>
            <person name="Van Ranst M."/>
        </authorList>
    </citation>
    <scope>NUCLEOTIDE SEQUENCE [LARGE SCALE GENOMIC DNA]</scope>
</reference>
<protein>
    <recommendedName>
        <fullName evidence="12">Regulatory protein E2</fullName>
    </recommendedName>
</protein>
<comment type="caution">
    <text evidence="12">Lacks conserved residue(s) required for the propagation of feature annotation.</text>
</comment>
<keyword evidence="10 12" id="KW-0010">Activator</keyword>
<evidence type="ECO:0000256" key="3">
    <source>
        <dbReference type="ARBA" id="ARBA00022491"/>
    </source>
</evidence>
<comment type="subcellular location">
    <subcellularLocation>
        <location evidence="1 12">Host nucleus</location>
    </subcellularLocation>
</comment>
<organism evidence="16 17">
    <name type="scientific">Panthera leo persica papillomavirus 1</name>
    <dbReference type="NCBI Taxonomy" id="2772508"/>
    <lineage>
        <taxon>Viruses</taxon>
        <taxon>Monodnaviria</taxon>
        <taxon>Shotokuvirae</taxon>
        <taxon>Cossaviricota</taxon>
        <taxon>Papovaviricetes</taxon>
        <taxon>Zurhausenvirales</taxon>
        <taxon>Papillomaviridae</taxon>
        <taxon>Firstpapillomavirinae</taxon>
        <taxon>Lambdapapillomavirus</taxon>
        <taxon>Lambdapapillomavirus 1</taxon>
    </lineage>
</organism>
<dbReference type="HAMAP" id="MF_04001">
    <property type="entry name" value="PPV_E2"/>
    <property type="match status" value="1"/>
</dbReference>
<comment type="PTM">
    <text evidence="12">Phosphorylated.</text>
</comment>
<evidence type="ECO:0000256" key="2">
    <source>
        <dbReference type="ARBA" id="ARBA00007794"/>
    </source>
</evidence>
<keyword evidence="4 12" id="KW-0244">Early protein</keyword>
<dbReference type="InterPro" id="IPR042503">
    <property type="entry name" value="Regulatory_protein_E2_N_1"/>
</dbReference>
<evidence type="ECO:0000256" key="13">
    <source>
        <dbReference type="SAM" id="MobiDB-lite"/>
    </source>
</evidence>
<feature type="domain" description="Papillomavirus E2 N-terminal" evidence="14">
    <location>
        <begin position="1"/>
        <end position="191"/>
    </location>
</feature>
<evidence type="ECO:0000256" key="1">
    <source>
        <dbReference type="ARBA" id="ARBA00004147"/>
    </source>
</evidence>
<dbReference type="GO" id="GO:0006275">
    <property type="term" value="P:regulation of DNA replication"/>
    <property type="evidence" value="ECO:0007669"/>
    <property type="project" value="UniProtKB-UniRule"/>
</dbReference>
<dbReference type="GO" id="GO:0039693">
    <property type="term" value="P:viral DNA genome replication"/>
    <property type="evidence" value="ECO:0007669"/>
    <property type="project" value="UniProtKB-UniRule"/>
</dbReference>
<feature type="cross-link" description="Glycyl lysine isopeptide (Lys-Gly) (interchain with G-Cter in SUMO)" evidence="12">
    <location>
        <position position="303"/>
    </location>
</feature>
<proteinExistence type="inferred from homology"/>
<evidence type="ECO:0000259" key="15">
    <source>
        <dbReference type="Pfam" id="PF00511"/>
    </source>
</evidence>
<evidence type="ECO:0000256" key="12">
    <source>
        <dbReference type="HAMAP-Rule" id="MF_04001"/>
    </source>
</evidence>
<dbReference type="InterPro" id="IPR001866">
    <property type="entry name" value="PPV_E2_N"/>
</dbReference>
<sequence length="380" mass="42960">MENVSKALECVQEQLLHLYEKDSAELRDQIMHWNLNRREQALYYCARKQGITRIGMNPVPTLAAAQQKAKSAIEQELLLQSLLDSKYADEPWTLMDTSRERLLVEPPYCFKKGGQQVEVRFDCDRENVSRYVLWTDIYHQTEQDQWRKTKGQADNRGLFYKDEKGVKVYYVDFEDEAKKFGKTGHYDIVSKLTTPVLTSTTGSGLGDSSTAGSATASGCPKKQTPTKARKRPLRLSSPKTSGSRFRRGGGGQRELASSSSTPRPTPPSPGEVGKAVSTVPRRSGDRLGRLLLDARDPPVLVLKGDPNSLKCTRYRLKGKYSHLFCRASTTWQWTSSTGPDRWGRSRMLLTFTDTAQRDLFEKAVKLPKSVQFFRGSFEDL</sequence>
<comment type="PTM">
    <text evidence="12">Sumoylation plays a regulatory role in E2 transcriptional activity.</text>
</comment>
<evidence type="ECO:0000256" key="4">
    <source>
        <dbReference type="ARBA" id="ARBA00022518"/>
    </source>
</evidence>
<name>I6LEJ9_9PAPI</name>
<dbReference type="GO" id="GO:0006351">
    <property type="term" value="P:DNA-templated transcription"/>
    <property type="evidence" value="ECO:0007669"/>
    <property type="project" value="UniProtKB-UniRule"/>
</dbReference>
<evidence type="ECO:0000256" key="8">
    <source>
        <dbReference type="ARBA" id="ARBA00023015"/>
    </source>
</evidence>
<keyword evidence="12" id="KW-0832">Ubl conjugation</keyword>
<dbReference type="Gene3D" id="3.30.70.330">
    <property type="match status" value="1"/>
</dbReference>
<gene>
    <name evidence="12 16" type="primary">E2</name>
</gene>